<evidence type="ECO:0000256" key="1">
    <source>
        <dbReference type="SAM" id="MobiDB-lite"/>
    </source>
</evidence>
<dbReference type="EMBL" id="HG713487">
    <property type="protein sequence ID" value="CDJ54013.1"/>
    <property type="molecule type" value="Genomic_DNA"/>
</dbReference>
<name>U6LXN8_9EIME</name>
<organism evidence="2 3">
    <name type="scientific">Eimeria brunetti</name>
    <dbReference type="NCBI Taxonomy" id="51314"/>
    <lineage>
        <taxon>Eukaryota</taxon>
        <taxon>Sar</taxon>
        <taxon>Alveolata</taxon>
        <taxon>Apicomplexa</taxon>
        <taxon>Conoidasida</taxon>
        <taxon>Coccidia</taxon>
        <taxon>Eucoccidiorida</taxon>
        <taxon>Eimeriorina</taxon>
        <taxon>Eimeriidae</taxon>
        <taxon>Eimeria</taxon>
    </lineage>
</organism>
<gene>
    <name evidence="2" type="ORF">EBH_0065660</name>
</gene>
<dbReference type="Proteomes" id="UP000030750">
    <property type="component" value="Unassembled WGS sequence"/>
</dbReference>
<accession>U6LXN8</accession>
<keyword evidence="3" id="KW-1185">Reference proteome</keyword>
<feature type="region of interest" description="Disordered" evidence="1">
    <location>
        <begin position="196"/>
        <end position="215"/>
    </location>
</feature>
<feature type="compositionally biased region" description="Polar residues" evidence="1">
    <location>
        <begin position="400"/>
        <end position="413"/>
    </location>
</feature>
<reference evidence="2" key="1">
    <citation type="submission" date="2013-10" db="EMBL/GenBank/DDBJ databases">
        <title>Genomic analysis of the causative agents of coccidiosis in chickens.</title>
        <authorList>
            <person name="Reid A.J."/>
            <person name="Blake D."/>
            <person name="Billington K."/>
            <person name="Browne H."/>
            <person name="Dunn M."/>
            <person name="Hung S."/>
            <person name="Kawahara F."/>
            <person name="Miranda-Saavedra D."/>
            <person name="Mourier T."/>
            <person name="Nagra H."/>
            <person name="Otto T.D."/>
            <person name="Rawlings N."/>
            <person name="Sanchez A."/>
            <person name="Sanders M."/>
            <person name="Subramaniam C."/>
            <person name="Tay Y."/>
            <person name="Dear P."/>
            <person name="Doerig C."/>
            <person name="Gruber A."/>
            <person name="Parkinson J."/>
            <person name="Shirley M."/>
            <person name="Wan K.L."/>
            <person name="Berriman M."/>
            <person name="Tomley F."/>
            <person name="Pain A."/>
        </authorList>
    </citation>
    <scope>NUCLEOTIDE SEQUENCE [LARGE SCALE GENOMIC DNA]</scope>
    <source>
        <strain evidence="2">Houghton</strain>
    </source>
</reference>
<dbReference type="VEuPathDB" id="ToxoDB:EBH_0065660"/>
<feature type="region of interest" description="Disordered" evidence="1">
    <location>
        <begin position="50"/>
        <end position="72"/>
    </location>
</feature>
<evidence type="ECO:0000313" key="3">
    <source>
        <dbReference type="Proteomes" id="UP000030750"/>
    </source>
</evidence>
<evidence type="ECO:0000313" key="2">
    <source>
        <dbReference type="EMBL" id="CDJ54013.1"/>
    </source>
</evidence>
<proteinExistence type="predicted"/>
<protein>
    <submittedName>
        <fullName evidence="2">Uncharacterized protein</fullName>
    </submittedName>
</protein>
<feature type="region of interest" description="Disordered" evidence="1">
    <location>
        <begin position="267"/>
        <end position="298"/>
    </location>
</feature>
<feature type="compositionally biased region" description="Polar residues" evidence="1">
    <location>
        <begin position="267"/>
        <end position="287"/>
    </location>
</feature>
<sequence>MSNSPHIRRLASSDEDEACKDFSWLIGTDDEVDDLFSWSPSEFFHGGSLAEQTSSTQTGHRNNQGEGVMQSTVPLPRRTQDVAQGFQVSSDFALSSSWEPSSAQQYAVRTQNFQSAGGLLSYEPTMSSVAQEFETRLYGAEHMQGLHLLEDASAEDMGFPDGHLGLVSASSTEGNLEQSDYTRQVFNEERELLQDSGFLGGSSSRKRGHGTDDTAEYVGHLKKPLNNKETKNLAEGLQGHSDPLLGSAETYPAQPQGIYPQESLFSWDSQSPEEAHTLSATEESGTMSHDHGPMAGLDSLDEKLEKEPFLEQWFFDYILDPSLNSPKSSVELSENAHQLVSELMANAADEGTSSSSPAPEGQSFAADGSSSGDSQLPASEVQDLPGPQEPAAGSPELDSTAGQEGRPSSTAQHNPEFKDIELIPVELAFMHGLATGPFISLFSGSSQHLLQASHFQRSIAPFNESGAGT</sequence>
<feature type="compositionally biased region" description="Low complexity" evidence="1">
    <location>
        <begin position="362"/>
        <end position="375"/>
    </location>
</feature>
<dbReference type="AlphaFoldDB" id="U6LXN8"/>
<feature type="region of interest" description="Disordered" evidence="1">
    <location>
        <begin position="347"/>
        <end position="416"/>
    </location>
</feature>
<reference evidence="2" key="2">
    <citation type="submission" date="2013-10" db="EMBL/GenBank/DDBJ databases">
        <authorList>
            <person name="Aslett M."/>
        </authorList>
    </citation>
    <scope>NUCLEOTIDE SEQUENCE [LARGE SCALE GENOMIC DNA]</scope>
    <source>
        <strain evidence="2">Houghton</strain>
    </source>
</reference>